<dbReference type="RefSeq" id="WP_089055532.1">
    <property type="nucleotide sequence ID" value="NZ_MUHA01000027.1"/>
</dbReference>
<comment type="caution">
    <text evidence="2">The sequence shown here is derived from an EMBL/GenBank/DDBJ whole genome shotgun (WGS) entry which is preliminary data.</text>
</comment>
<dbReference type="AlphaFoldDB" id="A0A226HSU1"/>
<organism evidence="2 3">
    <name type="scientific">Flavobacterium oncorhynchi</name>
    <dbReference type="NCBI Taxonomy" id="728056"/>
    <lineage>
        <taxon>Bacteria</taxon>
        <taxon>Pseudomonadati</taxon>
        <taxon>Bacteroidota</taxon>
        <taxon>Flavobacteriia</taxon>
        <taxon>Flavobacteriales</taxon>
        <taxon>Flavobacteriaceae</taxon>
        <taxon>Flavobacterium</taxon>
    </lineage>
</organism>
<feature type="transmembrane region" description="Helical" evidence="1">
    <location>
        <begin position="85"/>
        <end position="110"/>
    </location>
</feature>
<keyword evidence="1" id="KW-0472">Membrane</keyword>
<protein>
    <recommendedName>
        <fullName evidence="4">DUF2938 domain-containing protein</fullName>
    </recommendedName>
</protein>
<keyword evidence="3" id="KW-1185">Reference proteome</keyword>
<feature type="transmembrane region" description="Helical" evidence="1">
    <location>
        <begin position="6"/>
        <end position="26"/>
    </location>
</feature>
<sequence>MDLYIFIQLVLISGAATSAMTWFSYFMSKNYRKLYRDPVLLSSVLVKMNIDITTESKNNLGWFLHFVIGFLFVGAYHIIWAEDILAVSALSALILGVISGIIGIISWMLIFKITHYHPSIGFREYYIQLFFAHIIFAAAATALYFLTLIMLIVTKAFFTV</sequence>
<feature type="transmembrane region" description="Helical" evidence="1">
    <location>
        <begin position="130"/>
        <end position="153"/>
    </location>
</feature>
<dbReference type="Proteomes" id="UP000198336">
    <property type="component" value="Unassembled WGS sequence"/>
</dbReference>
<evidence type="ECO:0000256" key="1">
    <source>
        <dbReference type="SAM" id="Phobius"/>
    </source>
</evidence>
<evidence type="ECO:0008006" key="4">
    <source>
        <dbReference type="Google" id="ProtNLM"/>
    </source>
</evidence>
<gene>
    <name evidence="2" type="ORF">B0A75_17345</name>
</gene>
<keyword evidence="1" id="KW-1133">Transmembrane helix</keyword>
<evidence type="ECO:0000313" key="3">
    <source>
        <dbReference type="Proteomes" id="UP000198336"/>
    </source>
</evidence>
<keyword evidence="1" id="KW-0812">Transmembrane</keyword>
<evidence type="ECO:0000313" key="2">
    <source>
        <dbReference type="EMBL" id="OXA97184.1"/>
    </source>
</evidence>
<dbReference type="EMBL" id="MUHA01000027">
    <property type="protein sequence ID" value="OXA97184.1"/>
    <property type="molecule type" value="Genomic_DNA"/>
</dbReference>
<accession>A0A226HSU1</accession>
<feature type="transmembrane region" description="Helical" evidence="1">
    <location>
        <begin position="60"/>
        <end position="79"/>
    </location>
</feature>
<proteinExistence type="predicted"/>
<reference evidence="2 3" key="1">
    <citation type="submission" date="2016-11" db="EMBL/GenBank/DDBJ databases">
        <title>Whole genomes of Flavobacteriaceae.</title>
        <authorList>
            <person name="Stine C."/>
            <person name="Li C."/>
            <person name="Tadesse D."/>
        </authorList>
    </citation>
    <scope>NUCLEOTIDE SEQUENCE [LARGE SCALE GENOMIC DNA]</scope>
    <source>
        <strain evidence="2 3">CCUG 59446</strain>
    </source>
</reference>
<name>A0A226HSU1_9FLAO</name>